<dbReference type="InterPro" id="IPR040596">
    <property type="entry name" value="RNase_II_C_S1"/>
</dbReference>
<feature type="domain" description="RNB" evidence="1">
    <location>
        <begin position="42"/>
        <end position="359"/>
    </location>
</feature>
<dbReference type="PANTHER" id="PTHR23355:SF9">
    <property type="entry name" value="DIS3-LIKE EXONUCLEASE 2"/>
    <property type="match status" value="1"/>
</dbReference>
<dbReference type="Proteomes" id="UP001220064">
    <property type="component" value="Chromosome"/>
</dbReference>
<dbReference type="InterPro" id="IPR001900">
    <property type="entry name" value="RNase_II/R"/>
</dbReference>
<evidence type="ECO:0000313" key="2">
    <source>
        <dbReference type="EMBL" id="WCZ32904.1"/>
    </source>
</evidence>
<dbReference type="SMART" id="SM00955">
    <property type="entry name" value="RNB"/>
    <property type="match status" value="1"/>
</dbReference>
<sequence length="470" mass="51860">MKLYAAELDFRSIADEHDVDTEFPADVDAEAKEATDRFAEARRDAREIPFVTIDPAGSMDLDQAVCIEGGMDGSGFRVYYAIADVAAFIEPGSALEEESLRRGQTIYLPDEPARLHPKSLSEDRASLLPEVDRLAVLWTIDLDAAGEVEDFNVERALVRSRKRFDYEEVHDDLTRGQLHSSIALLPQVGKLRQASALRREAINLRLPSQRVAELDDGTFELVIEPRFEVHDFNSEISLLTGMCAGQLMEDHGVGFLRTLPGATAEAEAEFRREATALGFDLGEKSIPEFLLDVDAASPRGMAVMREAQHLLRGADYVWLEDGDAEVHAGIGGYYSHVTAPLRRLVDRFATEVCLALQAGEDIPEWVSERADAVIKTMRSSSQLASQVDNACLHLTEATVLKPWEGQSFEAVVLTVREKTDDHPASARIFVAEPPLLAQCIGNPEQGSKTTVTLVTANPDKREVTFAWPAD</sequence>
<dbReference type="Pfam" id="PF18614">
    <property type="entry name" value="RNase_II_C_S1"/>
    <property type="match status" value="1"/>
</dbReference>
<keyword evidence="3" id="KW-1185">Reference proteome</keyword>
<organism evidence="2 3">
    <name type="scientific">Corynebacterium massiliense DSM 45435</name>
    <dbReference type="NCBI Taxonomy" id="1121364"/>
    <lineage>
        <taxon>Bacteria</taxon>
        <taxon>Bacillati</taxon>
        <taxon>Actinomycetota</taxon>
        <taxon>Actinomycetes</taxon>
        <taxon>Mycobacteriales</taxon>
        <taxon>Corynebacteriaceae</taxon>
        <taxon>Corynebacterium</taxon>
    </lineage>
</organism>
<evidence type="ECO:0000313" key="3">
    <source>
        <dbReference type="Proteomes" id="UP001220064"/>
    </source>
</evidence>
<dbReference type="EC" id="3.1.13.1" evidence="2"/>
<name>A0ABY7U8H2_9CORY</name>
<dbReference type="PANTHER" id="PTHR23355">
    <property type="entry name" value="RIBONUCLEASE"/>
    <property type="match status" value="1"/>
</dbReference>
<keyword evidence="2" id="KW-0378">Hydrolase</keyword>
<evidence type="ECO:0000259" key="1">
    <source>
        <dbReference type="SMART" id="SM00955"/>
    </source>
</evidence>
<proteinExistence type="predicted"/>
<dbReference type="EMBL" id="CP063189">
    <property type="protein sequence ID" value="WCZ32904.1"/>
    <property type="molecule type" value="Genomic_DNA"/>
</dbReference>
<dbReference type="SUPFAM" id="SSF50249">
    <property type="entry name" value="Nucleic acid-binding proteins"/>
    <property type="match status" value="1"/>
</dbReference>
<dbReference type="Pfam" id="PF00773">
    <property type="entry name" value="RNB"/>
    <property type="match status" value="1"/>
</dbReference>
<dbReference type="GO" id="GO:0008859">
    <property type="term" value="F:exoribonuclease II activity"/>
    <property type="evidence" value="ECO:0007669"/>
    <property type="project" value="UniProtKB-EC"/>
</dbReference>
<gene>
    <name evidence="2" type="primary">rnr</name>
    <name evidence="2" type="ORF">CMASS_07350</name>
</gene>
<dbReference type="RefSeq" id="WP_022862375.1">
    <property type="nucleotide sequence ID" value="NZ_ATVG01000001.1"/>
</dbReference>
<dbReference type="InterPro" id="IPR012340">
    <property type="entry name" value="NA-bd_OB-fold"/>
</dbReference>
<accession>A0ABY7U8H2</accession>
<reference evidence="2 3" key="1">
    <citation type="submission" date="2020-10" db="EMBL/GenBank/DDBJ databases">
        <title>Complete genome sequence of Corynebacterium massiliense DSM 45435, type strain of Corynebacterium massiliense.</title>
        <authorList>
            <person name="Busche T."/>
            <person name="Kalinowski J."/>
            <person name="Ruckert C."/>
        </authorList>
    </citation>
    <scope>NUCLEOTIDE SEQUENCE [LARGE SCALE GENOMIC DNA]</scope>
    <source>
        <strain evidence="2 3">DSM 45435</strain>
    </source>
</reference>
<dbReference type="InterPro" id="IPR050180">
    <property type="entry name" value="RNR_Ribonuclease"/>
</dbReference>
<protein>
    <submittedName>
        <fullName evidence="2">Ribonuclease R</fullName>
        <ecNumber evidence="2">3.1.13.1</ecNumber>
    </submittedName>
</protein>